<protein>
    <submittedName>
        <fullName evidence="1">Uncharacterized protein</fullName>
    </submittedName>
</protein>
<proteinExistence type="predicted"/>
<organism evidence="1">
    <name type="scientific">uncultured Chloroflexia bacterium</name>
    <dbReference type="NCBI Taxonomy" id="1672391"/>
    <lineage>
        <taxon>Bacteria</taxon>
        <taxon>Bacillati</taxon>
        <taxon>Chloroflexota</taxon>
        <taxon>Chloroflexia</taxon>
        <taxon>environmental samples</taxon>
    </lineage>
</organism>
<name>A0A6J4K9I4_9CHLR</name>
<accession>A0A6J4K9I4</accession>
<dbReference type="EMBL" id="CADCTK010001115">
    <property type="protein sequence ID" value="CAA9298975.1"/>
    <property type="molecule type" value="Genomic_DNA"/>
</dbReference>
<evidence type="ECO:0000313" key="1">
    <source>
        <dbReference type="EMBL" id="CAA9298975.1"/>
    </source>
</evidence>
<dbReference type="AlphaFoldDB" id="A0A6J4K9I4"/>
<sequence length="38" mass="4219">MVWSWRDGTVRAIEGQAGRGNGGAGRAFWNRCIQEEVP</sequence>
<gene>
    <name evidence="1" type="ORF">AVDCRST_MAG26-4650</name>
</gene>
<reference evidence="1" key="1">
    <citation type="submission" date="2020-02" db="EMBL/GenBank/DDBJ databases">
        <authorList>
            <person name="Meier V. D."/>
        </authorList>
    </citation>
    <scope>NUCLEOTIDE SEQUENCE</scope>
    <source>
        <strain evidence="1">AVDCRST_MAG26</strain>
    </source>
</reference>